<name>F5J0B7_9BACT</name>
<feature type="transmembrane region" description="Helical" evidence="1">
    <location>
        <begin position="228"/>
        <end position="247"/>
    </location>
</feature>
<sequence length="572" mass="65629">MDWFSRIPDKIATNKKSHFWLFFALLLFLSAVMMYLYQPLCPGQDFFFHYRRLQALMDGMKTSPMLIYLDYNAIDGYGYFTKAFYPDFVLIPFAFIGNLTNLEFAYQFMVFTMTVLCGVFTYIAVISIYKNSFAAAIAALLYTFCVYRLLDLYHRAALGETLTFTFIPIVFLGLYHIIKGDYKKWYILAIGFSLMIFTHLISSVLMFFTMLIFLIIYYKPLVKEPKRFLYLVVAGITALIITAYYLFPMLEQAITTTFYYESRELMAKTQDSALPFHWIIWGMFTGIVTPAQAFIPGVGFLLTGAAALRLFVYKKSPELRSADIGVIIGLVYIVASSPLFPWSVFPFNKLNFIQMAWRLFEFTSFFFAVAGGYYLSLILKSSKRKLATAFTVVILLVLIMTNDAKSYEMYRCGRPITQVAAFNNDYHLGGLEYIPSAVPSIEYLYQRRDSISALYERTNITNFERKNGITSFDIDMTGVETLELPLIYYKGYTGKLNNQQLDIAAKSRNIAESKNGLVQITVDEPGHITVYYGGTPIQKISYFITLAGIFATCIYIFLQRRKPTKGINTDNK</sequence>
<evidence type="ECO:0000313" key="2">
    <source>
        <dbReference type="EMBL" id="EGK00995.1"/>
    </source>
</evidence>
<accession>F5J0B7</accession>
<keyword evidence="1" id="KW-0812">Transmembrane</keyword>
<feature type="transmembrane region" description="Helical" evidence="1">
    <location>
        <begin position="185"/>
        <end position="216"/>
    </location>
</feature>
<keyword evidence="3" id="KW-1185">Reference proteome</keyword>
<keyword evidence="1" id="KW-0472">Membrane</keyword>
<dbReference type="Proteomes" id="UP000004913">
    <property type="component" value="Unassembled WGS sequence"/>
</dbReference>
<dbReference type="RefSeq" id="WP_006800314.1">
    <property type="nucleotide sequence ID" value="NZ_GL891985.1"/>
</dbReference>
<comment type="caution">
    <text evidence="2">The sequence shown here is derived from an EMBL/GenBank/DDBJ whole genome shotgun (WGS) entry which is preliminary data.</text>
</comment>
<dbReference type="HOGENOM" id="CLU_029426_1_0_10"/>
<reference evidence="2 3" key="1">
    <citation type="submission" date="2011-04" db="EMBL/GenBank/DDBJ databases">
        <title>The Genome Sequence of Dysgonomonas gadei ATCC BAA-286.</title>
        <authorList>
            <consortium name="The Broad Institute Genome Sequencing Platform"/>
            <person name="Earl A."/>
            <person name="Ward D."/>
            <person name="Feldgarden M."/>
            <person name="Gevers D."/>
            <person name="Pudlo N."/>
            <person name="Martens E."/>
            <person name="Allen-Vercoe E."/>
            <person name="Young S.K."/>
            <person name="Zeng Q."/>
            <person name="Gargeya S."/>
            <person name="Fitzgerald M."/>
            <person name="Haas B."/>
            <person name="Abouelleil A."/>
            <person name="Alvarado L."/>
            <person name="Arachchi H.M."/>
            <person name="Berlin A."/>
            <person name="Brown A."/>
            <person name="Chapman S.B."/>
            <person name="Chen Z."/>
            <person name="Dunbar C."/>
            <person name="Freedman E."/>
            <person name="Gearin G."/>
            <person name="Gellesch M."/>
            <person name="Goldberg J."/>
            <person name="Griggs A."/>
            <person name="Gujja S."/>
            <person name="Heiman D."/>
            <person name="Howarth C."/>
            <person name="Larson L."/>
            <person name="Lui A."/>
            <person name="MacDonald P.J.P."/>
            <person name="Mehta T."/>
            <person name="Montmayeur A."/>
            <person name="Murphy C."/>
            <person name="Neiman D."/>
            <person name="Pearson M."/>
            <person name="Priest M."/>
            <person name="Roberts A."/>
            <person name="Saif S."/>
            <person name="Shea T."/>
            <person name="Shenoy N."/>
            <person name="Sisk P."/>
            <person name="Stolte C."/>
            <person name="Sykes S."/>
            <person name="Yandava C."/>
            <person name="Wortman J."/>
            <person name="Nusbaum C."/>
            <person name="Birren B."/>
        </authorList>
    </citation>
    <scope>NUCLEOTIDE SEQUENCE [LARGE SCALE GENOMIC DNA]</scope>
    <source>
        <strain evidence="2 3">ATCC BAA-286</strain>
    </source>
</reference>
<feature type="transmembrane region" description="Helical" evidence="1">
    <location>
        <begin position="132"/>
        <end position="150"/>
    </location>
</feature>
<feature type="transmembrane region" description="Helical" evidence="1">
    <location>
        <begin position="357"/>
        <end position="379"/>
    </location>
</feature>
<feature type="transmembrane region" description="Helical" evidence="1">
    <location>
        <begin position="294"/>
        <end position="312"/>
    </location>
</feature>
<dbReference type="STRING" id="742766.HMPREF9455_02784"/>
<dbReference type="AlphaFoldDB" id="F5J0B7"/>
<protein>
    <submittedName>
        <fullName evidence="2">Uncharacterized protein</fullName>
    </submittedName>
</protein>
<dbReference type="OrthoDB" id="995082at2"/>
<gene>
    <name evidence="2" type="ORF">HMPREF9455_02784</name>
</gene>
<feature type="transmembrane region" description="Helical" evidence="1">
    <location>
        <begin position="324"/>
        <end position="345"/>
    </location>
</feature>
<evidence type="ECO:0000313" key="3">
    <source>
        <dbReference type="Proteomes" id="UP000004913"/>
    </source>
</evidence>
<evidence type="ECO:0000256" key="1">
    <source>
        <dbReference type="SAM" id="Phobius"/>
    </source>
</evidence>
<feature type="transmembrane region" description="Helical" evidence="1">
    <location>
        <begin position="156"/>
        <end position="178"/>
    </location>
</feature>
<keyword evidence="1" id="KW-1133">Transmembrane helix</keyword>
<feature type="transmembrane region" description="Helical" evidence="1">
    <location>
        <begin position="104"/>
        <end position="125"/>
    </location>
</feature>
<organism evidence="2 3">
    <name type="scientific">Dysgonomonas gadei ATCC BAA-286</name>
    <dbReference type="NCBI Taxonomy" id="742766"/>
    <lineage>
        <taxon>Bacteria</taxon>
        <taxon>Pseudomonadati</taxon>
        <taxon>Bacteroidota</taxon>
        <taxon>Bacteroidia</taxon>
        <taxon>Bacteroidales</taxon>
        <taxon>Dysgonomonadaceae</taxon>
        <taxon>Dysgonomonas</taxon>
    </lineage>
</organism>
<feature type="transmembrane region" description="Helical" evidence="1">
    <location>
        <begin position="540"/>
        <end position="558"/>
    </location>
</feature>
<feature type="transmembrane region" description="Helical" evidence="1">
    <location>
        <begin position="20"/>
        <end position="37"/>
    </location>
</feature>
<dbReference type="EMBL" id="ADLV01000032">
    <property type="protein sequence ID" value="EGK00995.1"/>
    <property type="molecule type" value="Genomic_DNA"/>
</dbReference>
<dbReference type="eggNOG" id="COG5617">
    <property type="taxonomic scope" value="Bacteria"/>
</dbReference>
<proteinExistence type="predicted"/>
<feature type="transmembrane region" description="Helical" evidence="1">
    <location>
        <begin position="386"/>
        <end position="401"/>
    </location>
</feature>